<reference evidence="2" key="1">
    <citation type="submission" date="2021-05" db="EMBL/GenBank/DDBJ databases">
        <title>The genome of the haptophyte Pavlova lutheri (Diacronema luteri, Pavlovales) - a model for lipid biosynthesis in eukaryotic algae.</title>
        <authorList>
            <person name="Hulatt C.J."/>
            <person name="Posewitz M.C."/>
        </authorList>
    </citation>
    <scope>NUCLEOTIDE SEQUENCE</scope>
    <source>
        <strain evidence="2">NIVA-4/92</strain>
    </source>
</reference>
<sequence>MTFARPWRTVLLVACALLSTGPGCASWPPPSDAPQHRCSALLAAKAAGRALLSAAQRSLATHGIAWTSPAGRAALAASGAVIRSLLLRATAELRQLELGNHASTERVETAWASAEVNTTRLVVRGLHTMDEFRADAFDAEHFTVTSTLGSLNSSALVDVRVRTRIARLEHVGRFGVLSQLRRVSVTTRWRCALTPEALRVLALAGEALGGAEGRADRLRAQRALRPRIVRVDVRIADVDVALSPSQPSADALCQSTPFLWRLASSACAERLREAFEVQLAQKLLDAIRDSEETHVTAHTDNQ</sequence>
<dbReference type="Proteomes" id="UP000751190">
    <property type="component" value="Unassembled WGS sequence"/>
</dbReference>
<comment type="caution">
    <text evidence="2">The sequence shown here is derived from an EMBL/GenBank/DDBJ whole genome shotgun (WGS) entry which is preliminary data.</text>
</comment>
<protein>
    <recommendedName>
        <fullName evidence="4">Lipoprotein</fullName>
    </recommendedName>
</protein>
<evidence type="ECO:0000256" key="1">
    <source>
        <dbReference type="SAM" id="SignalP"/>
    </source>
</evidence>
<name>A0A8J6C9J5_DIALT</name>
<evidence type="ECO:0000313" key="3">
    <source>
        <dbReference type="Proteomes" id="UP000751190"/>
    </source>
</evidence>
<dbReference type="EMBL" id="JAGTXO010000007">
    <property type="protein sequence ID" value="KAG8466582.1"/>
    <property type="molecule type" value="Genomic_DNA"/>
</dbReference>
<organism evidence="2 3">
    <name type="scientific">Diacronema lutheri</name>
    <name type="common">Unicellular marine alga</name>
    <name type="synonym">Monochrysis lutheri</name>
    <dbReference type="NCBI Taxonomy" id="2081491"/>
    <lineage>
        <taxon>Eukaryota</taxon>
        <taxon>Haptista</taxon>
        <taxon>Haptophyta</taxon>
        <taxon>Pavlovophyceae</taxon>
        <taxon>Pavlovales</taxon>
        <taxon>Pavlovaceae</taxon>
        <taxon>Diacronema</taxon>
    </lineage>
</organism>
<evidence type="ECO:0000313" key="2">
    <source>
        <dbReference type="EMBL" id="KAG8466582.1"/>
    </source>
</evidence>
<gene>
    <name evidence="2" type="ORF">KFE25_007961</name>
</gene>
<accession>A0A8J6C9J5</accession>
<dbReference type="AlphaFoldDB" id="A0A8J6C9J5"/>
<keyword evidence="1" id="KW-0732">Signal</keyword>
<feature type="signal peptide" evidence="1">
    <location>
        <begin position="1"/>
        <end position="25"/>
    </location>
</feature>
<evidence type="ECO:0008006" key="4">
    <source>
        <dbReference type="Google" id="ProtNLM"/>
    </source>
</evidence>
<proteinExistence type="predicted"/>
<feature type="chain" id="PRO_5035199122" description="Lipoprotein" evidence="1">
    <location>
        <begin position="26"/>
        <end position="302"/>
    </location>
</feature>
<keyword evidence="3" id="KW-1185">Reference proteome</keyword>